<feature type="repeat" description="ANK" evidence="3">
    <location>
        <begin position="938"/>
        <end position="970"/>
    </location>
</feature>
<feature type="region of interest" description="Disordered" evidence="4">
    <location>
        <begin position="1331"/>
        <end position="1363"/>
    </location>
</feature>
<feature type="repeat" description="ANK" evidence="3">
    <location>
        <begin position="1061"/>
        <end position="1093"/>
    </location>
</feature>
<protein>
    <recommendedName>
        <fullName evidence="5">Protein kinase domain-containing protein</fullName>
    </recommendedName>
</protein>
<dbReference type="GO" id="GO:0005524">
    <property type="term" value="F:ATP binding"/>
    <property type="evidence" value="ECO:0007669"/>
    <property type="project" value="InterPro"/>
</dbReference>
<dbReference type="InterPro" id="IPR008271">
    <property type="entry name" value="Ser/Thr_kinase_AS"/>
</dbReference>
<dbReference type="InterPro" id="IPR011009">
    <property type="entry name" value="Kinase-like_dom_sf"/>
</dbReference>
<dbReference type="InterPro" id="IPR001245">
    <property type="entry name" value="Ser-Thr/Tyr_kinase_cat_dom"/>
</dbReference>
<dbReference type="PROSITE" id="PS50011">
    <property type="entry name" value="PROTEIN_KINASE_DOM"/>
    <property type="match status" value="1"/>
</dbReference>
<evidence type="ECO:0000256" key="3">
    <source>
        <dbReference type="PROSITE-ProRule" id="PRU00023"/>
    </source>
</evidence>
<feature type="repeat" description="ANK" evidence="3">
    <location>
        <begin position="702"/>
        <end position="734"/>
    </location>
</feature>
<dbReference type="InterPro" id="IPR036770">
    <property type="entry name" value="Ankyrin_rpt-contain_sf"/>
</dbReference>
<dbReference type="Pfam" id="PF00023">
    <property type="entry name" value="Ank"/>
    <property type="match status" value="2"/>
</dbReference>
<dbReference type="GO" id="GO:0004672">
    <property type="term" value="F:protein kinase activity"/>
    <property type="evidence" value="ECO:0007669"/>
    <property type="project" value="InterPro"/>
</dbReference>
<keyword evidence="7" id="KW-1185">Reference proteome</keyword>
<feature type="repeat" description="ANK" evidence="3">
    <location>
        <begin position="619"/>
        <end position="651"/>
    </location>
</feature>
<dbReference type="InterPro" id="IPR002110">
    <property type="entry name" value="Ankyrin_rpt"/>
</dbReference>
<evidence type="ECO:0000256" key="2">
    <source>
        <dbReference type="ARBA" id="ARBA00023043"/>
    </source>
</evidence>
<dbReference type="InterPro" id="IPR000719">
    <property type="entry name" value="Prot_kinase_dom"/>
</dbReference>
<sequence length="1363" mass="151140">MASETSNRYRERTHTRDRVIIQDYGQFLDSTTTSLVLPTHKKEGTKADRLQATYDLFKAVNWAKYSGGLLVNEITVDFSSVGGSFLARGGFFQTRHFPGQRVAKYPLIPDATGVLPKSTYESLLTELRILCHPPLSEHDSIVRLTSVQWARIDPVAHSWVPVLLLEEAQHGSLQQYVASEKPGIETCLQLSQEIGSGLQALHASGVIHGDLKFQNVLVFNLGDGRVRAKLSDFGSSVIKDKSHQTVTLTTGTPPWTSPEHNESIHTSLLCGTDTYSYGLLVWRLCLQGENPFDGQDSEDIWRRKKNGLILGEAGQSLEECYKKAMLLGGRAASDTRFQSYKLAVSIPRRCLQHCLSASIENRDLDKAVESLHYGSYTGGDRKGLFAKSRQVSHTIQMVVSHLRLFDVPKSVRAMLYQCASDITENPDAVDWLTRIETCFQLSLQTFDGFGPPEDSMAVGVSLMRKATLAGHITAGVMLGQFYEASGAVMDAAIRSQCEKCLIRGVEVGSLLARIWLRRYNPQALREAKQKEAQEVAGVSLGEKTKSRFHLSDIINRIFGEHAFASLSSRLLTMPEFQSIWLTKRKNSHLHTGAAFGVSPDRFRPWLGLLRTTIDDRDKDGNTALLLAVRFNHVDIAKLLLEAGAEASLSNKRGETPWHWLVAIEKLEDIFDLVKLLKQNGKNLLDATAEPPLGFIDVFGINHGGTALHWAVELGMTGLARELVSSGADIHHAFEGIRPVDMAIQRNKPEILRVFLEELRQRGETLSQPLLPFKPGQVPDHLSNGAWFTNHVVQAVAFHPFHERLAYGGKGWIDAMRQTLLVLREFDLAPKVPISALPQLLLSTGCSTAILKLLSEEDFLEGPSDPAKFWADVAEKIMRTADTTNVLYAMKRAKAYSADSRLPNAEKLLDLCTESFRCDGSVVDAIAGEGVKMDFPTEQARTPLMGAVLHRNFEIASALINHGADVNALWKPVYPNSPDEEHPDVNMLFEYLTSNLDTALAPLRYLLEPLHSKKDSVPSFIVVPGEKQTALHLACQHGNPLIVDYLLKKFNTPYHLDFVDHGGFTALHHAVFYGHVDIARKLCRTGARVDIPAGDESLDPKDRRNALDYCHRLFAPGISTLQDSQGIGPNPEDVYLGRLEIAKMLVRERQAVRTVGSKDDDDMVWSVKLCFYAAQKNMARLLKGALENFRNDPVSGMSWQEALDQLLVDAAISGHAGTTKLLVDYGANVNQVLPVDRQATLLHQAVVQTDAEIVYLLLRAGAEVNAYDKAGRTPLTDALQCKNLATCRVLKHFGGEITLERDSMARILANNLGMNMERAMTLLQERNLHMNVKLGGEPSDDDTEDEKDDRGGTEGAERETNDDD</sequence>
<dbReference type="Pfam" id="PF07714">
    <property type="entry name" value="PK_Tyr_Ser-Thr"/>
    <property type="match status" value="1"/>
</dbReference>
<accession>A0AA40K631</accession>
<keyword evidence="1" id="KW-0677">Repeat</keyword>
<gene>
    <name evidence="6" type="ORF">B0T21DRAFT_279239</name>
</gene>
<feature type="repeat" description="ANK" evidence="3">
    <location>
        <begin position="1236"/>
        <end position="1268"/>
    </location>
</feature>
<evidence type="ECO:0000259" key="5">
    <source>
        <dbReference type="PROSITE" id="PS50011"/>
    </source>
</evidence>
<dbReference type="PANTHER" id="PTHR24198:SF165">
    <property type="entry name" value="ANKYRIN REPEAT-CONTAINING PROTEIN-RELATED"/>
    <property type="match status" value="1"/>
</dbReference>
<dbReference type="SUPFAM" id="SSF56112">
    <property type="entry name" value="Protein kinase-like (PK-like)"/>
    <property type="match status" value="1"/>
</dbReference>
<dbReference type="SUPFAM" id="SSF48403">
    <property type="entry name" value="Ankyrin repeat"/>
    <property type="match status" value="1"/>
</dbReference>
<dbReference type="PROSITE" id="PS00108">
    <property type="entry name" value="PROTEIN_KINASE_ST"/>
    <property type="match status" value="1"/>
</dbReference>
<dbReference type="PANTHER" id="PTHR24198">
    <property type="entry name" value="ANKYRIN REPEAT AND PROTEIN KINASE DOMAIN-CONTAINING PROTEIN"/>
    <property type="match status" value="1"/>
</dbReference>
<proteinExistence type="predicted"/>
<organism evidence="6 7">
    <name type="scientific">Apiosordaria backusii</name>
    <dbReference type="NCBI Taxonomy" id="314023"/>
    <lineage>
        <taxon>Eukaryota</taxon>
        <taxon>Fungi</taxon>
        <taxon>Dikarya</taxon>
        <taxon>Ascomycota</taxon>
        <taxon>Pezizomycotina</taxon>
        <taxon>Sordariomycetes</taxon>
        <taxon>Sordariomycetidae</taxon>
        <taxon>Sordariales</taxon>
        <taxon>Lasiosphaeriaceae</taxon>
        <taxon>Apiosordaria</taxon>
    </lineage>
</organism>
<dbReference type="SMART" id="SM00220">
    <property type="entry name" value="S_TKc"/>
    <property type="match status" value="1"/>
</dbReference>
<evidence type="ECO:0000313" key="7">
    <source>
        <dbReference type="Proteomes" id="UP001172159"/>
    </source>
</evidence>
<dbReference type="SMART" id="SM00248">
    <property type="entry name" value="ANK"/>
    <property type="match status" value="10"/>
</dbReference>
<dbReference type="Gene3D" id="1.25.40.20">
    <property type="entry name" value="Ankyrin repeat-containing domain"/>
    <property type="match status" value="3"/>
</dbReference>
<feature type="domain" description="Protein kinase" evidence="5">
    <location>
        <begin position="80"/>
        <end position="375"/>
    </location>
</feature>
<feature type="compositionally biased region" description="Acidic residues" evidence="4">
    <location>
        <begin position="1337"/>
        <end position="1346"/>
    </location>
</feature>
<feature type="compositionally biased region" description="Basic and acidic residues" evidence="4">
    <location>
        <begin position="1347"/>
        <end position="1363"/>
    </location>
</feature>
<evidence type="ECO:0000256" key="4">
    <source>
        <dbReference type="SAM" id="MobiDB-lite"/>
    </source>
</evidence>
<evidence type="ECO:0000313" key="6">
    <source>
        <dbReference type="EMBL" id="KAK0747313.1"/>
    </source>
</evidence>
<comment type="caution">
    <text evidence="6">The sequence shown here is derived from an EMBL/GenBank/DDBJ whole genome shotgun (WGS) entry which is preliminary data.</text>
</comment>
<name>A0AA40K631_9PEZI</name>
<evidence type="ECO:0000256" key="1">
    <source>
        <dbReference type="ARBA" id="ARBA00022737"/>
    </source>
</evidence>
<dbReference type="Gene3D" id="1.10.510.10">
    <property type="entry name" value="Transferase(Phosphotransferase) domain 1"/>
    <property type="match status" value="1"/>
</dbReference>
<dbReference type="Proteomes" id="UP001172159">
    <property type="component" value="Unassembled WGS sequence"/>
</dbReference>
<dbReference type="EMBL" id="JAUKTV010000001">
    <property type="protein sequence ID" value="KAK0747313.1"/>
    <property type="molecule type" value="Genomic_DNA"/>
</dbReference>
<keyword evidence="2 3" id="KW-0040">ANK repeat</keyword>
<dbReference type="PROSITE" id="PS50088">
    <property type="entry name" value="ANK_REPEAT"/>
    <property type="match status" value="5"/>
</dbReference>
<dbReference type="Pfam" id="PF12796">
    <property type="entry name" value="Ank_2"/>
    <property type="match status" value="3"/>
</dbReference>
<dbReference type="PROSITE" id="PS50297">
    <property type="entry name" value="ANK_REP_REGION"/>
    <property type="match status" value="5"/>
</dbReference>
<reference evidence="6" key="1">
    <citation type="submission" date="2023-06" db="EMBL/GenBank/DDBJ databases">
        <title>Genome-scale phylogeny and comparative genomics of the fungal order Sordariales.</title>
        <authorList>
            <consortium name="Lawrence Berkeley National Laboratory"/>
            <person name="Hensen N."/>
            <person name="Bonometti L."/>
            <person name="Westerberg I."/>
            <person name="Brannstrom I.O."/>
            <person name="Guillou S."/>
            <person name="Cros-Aarteil S."/>
            <person name="Calhoun S."/>
            <person name="Haridas S."/>
            <person name="Kuo A."/>
            <person name="Mondo S."/>
            <person name="Pangilinan J."/>
            <person name="Riley R."/>
            <person name="Labutti K."/>
            <person name="Andreopoulos B."/>
            <person name="Lipzen A."/>
            <person name="Chen C."/>
            <person name="Yanf M."/>
            <person name="Daum C."/>
            <person name="Ng V."/>
            <person name="Clum A."/>
            <person name="Steindorff A."/>
            <person name="Ohm R."/>
            <person name="Martin F."/>
            <person name="Silar P."/>
            <person name="Natvig D."/>
            <person name="Lalanne C."/>
            <person name="Gautier V."/>
            <person name="Ament-Velasquez S.L."/>
            <person name="Kruys A."/>
            <person name="Hutchinson M.I."/>
            <person name="Powell A.J."/>
            <person name="Barry K."/>
            <person name="Miller A.N."/>
            <person name="Grigoriev I.V."/>
            <person name="Debuchy R."/>
            <person name="Gladieux P."/>
            <person name="Thoren M.H."/>
            <person name="Johannesson H."/>
        </authorList>
    </citation>
    <scope>NUCLEOTIDE SEQUENCE</scope>
    <source>
        <strain evidence="6">CBS 540.89</strain>
    </source>
</reference>
<dbReference type="PRINTS" id="PR01415">
    <property type="entry name" value="ANKYRIN"/>
</dbReference>